<dbReference type="Gene3D" id="1.10.287.70">
    <property type="match status" value="1"/>
</dbReference>
<dbReference type="GO" id="GO:0034220">
    <property type="term" value="P:monoatomic ion transmembrane transport"/>
    <property type="evidence" value="ECO:0007669"/>
    <property type="project" value="UniProtKB-KW"/>
</dbReference>
<evidence type="ECO:0000313" key="3">
    <source>
        <dbReference type="EMBL" id="QIA65814.1"/>
    </source>
</evidence>
<dbReference type="Pfam" id="PF07885">
    <property type="entry name" value="Ion_trans_2"/>
    <property type="match status" value="1"/>
</dbReference>
<dbReference type="Proteomes" id="UP000464262">
    <property type="component" value="Chromosome 2"/>
</dbReference>
<feature type="transmembrane region" description="Helical" evidence="1">
    <location>
        <begin position="39"/>
        <end position="56"/>
    </location>
</feature>
<feature type="transmembrane region" description="Helical" evidence="1">
    <location>
        <begin position="119"/>
        <end position="141"/>
    </location>
</feature>
<keyword evidence="4" id="KW-1185">Reference proteome</keyword>
<keyword evidence="1" id="KW-0472">Membrane</keyword>
<feature type="domain" description="Potassium channel" evidence="2">
    <location>
        <begin position="140"/>
        <end position="211"/>
    </location>
</feature>
<feature type="transmembrane region" description="Helical" evidence="1">
    <location>
        <begin position="65"/>
        <end position="82"/>
    </location>
</feature>
<keyword evidence="3" id="KW-0407">Ion channel</keyword>
<dbReference type="RefSeq" id="WP_164650712.1">
    <property type="nucleotide sequence ID" value="NZ_CP047476.1"/>
</dbReference>
<reference evidence="3 4" key="1">
    <citation type="submission" date="2020-01" db="EMBL/GenBank/DDBJ databases">
        <title>Whole genome and functional gene identification of agarase of Vibrio HN897.</title>
        <authorList>
            <person name="Liu Y."/>
            <person name="Zhao Z."/>
        </authorList>
    </citation>
    <scope>NUCLEOTIDE SEQUENCE [LARGE SCALE GENOMIC DNA]</scope>
    <source>
        <strain evidence="3 4">HN897</strain>
    </source>
</reference>
<dbReference type="EMBL" id="CP047476">
    <property type="protein sequence ID" value="QIA65814.1"/>
    <property type="molecule type" value="Genomic_DNA"/>
</dbReference>
<keyword evidence="1" id="KW-0812">Transmembrane</keyword>
<gene>
    <name evidence="3" type="ORF">GT360_20070</name>
</gene>
<sequence>MRKKKITSQDNFYFLFLALITLFFASAAAQQFNPEGQESVLFMMIVCLAFSVAGVNKDNKLYRSWYGSLLVLAAISGVFEYFQEARLAVVTLLVLLAFVVSQIFSALKQVFARKEVELNQIIGSICVYMLMGLAWAIIYLIQMELFAGSFNGLEDKVWTHNLFEALYFSFITLTTVGYGDISPALPVPKFFVFMESIIGSFYVAILVASLVSSRLSQSEKKQRVKG</sequence>
<feature type="transmembrane region" description="Helical" evidence="1">
    <location>
        <begin position="190"/>
        <end position="211"/>
    </location>
</feature>
<evidence type="ECO:0000259" key="2">
    <source>
        <dbReference type="Pfam" id="PF07885"/>
    </source>
</evidence>
<keyword evidence="3" id="KW-0406">Ion transport</keyword>
<keyword evidence="1" id="KW-1133">Transmembrane helix</keyword>
<name>A0A7Z2T7J0_9VIBR</name>
<accession>A0A7Z2T7J0</accession>
<dbReference type="KEGG" id="vas:GT360_20070"/>
<protein>
    <submittedName>
        <fullName evidence="3">Two pore domain potassium channel family protein</fullName>
    </submittedName>
</protein>
<keyword evidence="3" id="KW-0813">Transport</keyword>
<dbReference type="InterPro" id="IPR013099">
    <property type="entry name" value="K_chnl_dom"/>
</dbReference>
<organism evidence="3 4">
    <name type="scientific">Vibrio astriarenae</name>
    <dbReference type="NCBI Taxonomy" id="1481923"/>
    <lineage>
        <taxon>Bacteria</taxon>
        <taxon>Pseudomonadati</taxon>
        <taxon>Pseudomonadota</taxon>
        <taxon>Gammaproteobacteria</taxon>
        <taxon>Vibrionales</taxon>
        <taxon>Vibrionaceae</taxon>
        <taxon>Vibrio</taxon>
    </lineage>
</organism>
<evidence type="ECO:0000313" key="4">
    <source>
        <dbReference type="Proteomes" id="UP000464262"/>
    </source>
</evidence>
<proteinExistence type="predicted"/>
<dbReference type="SUPFAM" id="SSF81324">
    <property type="entry name" value="Voltage-gated potassium channels"/>
    <property type="match status" value="1"/>
</dbReference>
<dbReference type="AlphaFoldDB" id="A0A7Z2T7J0"/>
<evidence type="ECO:0000256" key="1">
    <source>
        <dbReference type="SAM" id="Phobius"/>
    </source>
</evidence>
<feature type="transmembrane region" description="Helical" evidence="1">
    <location>
        <begin position="88"/>
        <end position="107"/>
    </location>
</feature>